<sequence length="67" mass="7518">MCSHSVCMIDAFIDEHLDSNPVEDAVDRDERGMIDEPAPNLGEISELALELEKLLDEPDEYGEEDVL</sequence>
<protein>
    <submittedName>
        <fullName evidence="1">Uncharacterized protein</fullName>
    </submittedName>
</protein>
<reference evidence="1 2" key="2">
    <citation type="journal article" date="2022" name="Mol. Ecol. Resour.">
        <title>The genomes of chicory, endive, great burdock and yacon provide insights into Asteraceae paleo-polyploidization history and plant inulin production.</title>
        <authorList>
            <person name="Fan W."/>
            <person name="Wang S."/>
            <person name="Wang H."/>
            <person name="Wang A."/>
            <person name="Jiang F."/>
            <person name="Liu H."/>
            <person name="Zhao H."/>
            <person name="Xu D."/>
            <person name="Zhang Y."/>
        </authorList>
    </citation>
    <scope>NUCLEOTIDE SEQUENCE [LARGE SCALE GENOMIC DNA]</scope>
    <source>
        <strain evidence="2">cv. Yunnan</strain>
        <tissue evidence="1">Leaves</tissue>
    </source>
</reference>
<dbReference type="Proteomes" id="UP001056120">
    <property type="component" value="Linkage Group LG14"/>
</dbReference>
<reference evidence="2" key="1">
    <citation type="journal article" date="2022" name="Mol. Ecol. Resour.">
        <title>The genomes of chicory, endive, great burdock and yacon provide insights into Asteraceae palaeo-polyploidization history and plant inulin production.</title>
        <authorList>
            <person name="Fan W."/>
            <person name="Wang S."/>
            <person name="Wang H."/>
            <person name="Wang A."/>
            <person name="Jiang F."/>
            <person name="Liu H."/>
            <person name="Zhao H."/>
            <person name="Xu D."/>
            <person name="Zhang Y."/>
        </authorList>
    </citation>
    <scope>NUCLEOTIDE SEQUENCE [LARGE SCALE GENOMIC DNA]</scope>
    <source>
        <strain evidence="2">cv. Yunnan</strain>
    </source>
</reference>
<evidence type="ECO:0000313" key="1">
    <source>
        <dbReference type="EMBL" id="KAI3784006.1"/>
    </source>
</evidence>
<accession>A0ACB9GLM9</accession>
<dbReference type="EMBL" id="CM042031">
    <property type="protein sequence ID" value="KAI3784006.1"/>
    <property type="molecule type" value="Genomic_DNA"/>
</dbReference>
<proteinExistence type="predicted"/>
<organism evidence="1 2">
    <name type="scientific">Smallanthus sonchifolius</name>
    <dbReference type="NCBI Taxonomy" id="185202"/>
    <lineage>
        <taxon>Eukaryota</taxon>
        <taxon>Viridiplantae</taxon>
        <taxon>Streptophyta</taxon>
        <taxon>Embryophyta</taxon>
        <taxon>Tracheophyta</taxon>
        <taxon>Spermatophyta</taxon>
        <taxon>Magnoliopsida</taxon>
        <taxon>eudicotyledons</taxon>
        <taxon>Gunneridae</taxon>
        <taxon>Pentapetalae</taxon>
        <taxon>asterids</taxon>
        <taxon>campanulids</taxon>
        <taxon>Asterales</taxon>
        <taxon>Asteraceae</taxon>
        <taxon>Asteroideae</taxon>
        <taxon>Heliantheae alliance</taxon>
        <taxon>Millerieae</taxon>
        <taxon>Smallanthus</taxon>
    </lineage>
</organism>
<comment type="caution">
    <text evidence="1">The sequence shown here is derived from an EMBL/GenBank/DDBJ whole genome shotgun (WGS) entry which is preliminary data.</text>
</comment>
<evidence type="ECO:0000313" key="2">
    <source>
        <dbReference type="Proteomes" id="UP001056120"/>
    </source>
</evidence>
<gene>
    <name evidence="1" type="ORF">L1987_43097</name>
</gene>
<keyword evidence="2" id="KW-1185">Reference proteome</keyword>
<name>A0ACB9GLM9_9ASTR</name>